<protein>
    <submittedName>
        <fullName evidence="2">Uncharacterized protein</fullName>
    </submittedName>
</protein>
<reference evidence="2" key="1">
    <citation type="journal article" date="2022" name="Nat. Microbiol.">
        <title>Unique mobile elements and scalable gene flow at the prokaryote-eukaryote boundary revealed by circularized Asgard archaea genomes.</title>
        <authorList>
            <person name="Wu F."/>
            <person name="Speth D.R."/>
            <person name="Philosof A."/>
            <person name="Cremiere A."/>
            <person name="Narayanan A."/>
            <person name="Barco R.A."/>
            <person name="Connon S.A."/>
            <person name="Amend J.P."/>
            <person name="Antoshechkin I.A."/>
            <person name="Orphan V.J."/>
        </authorList>
    </citation>
    <scope>NUCLEOTIDE SEQUENCE</scope>
    <source>
        <strain evidence="2">PM71</strain>
    </source>
</reference>
<keyword evidence="1" id="KW-0812">Transmembrane</keyword>
<dbReference type="EMBL" id="CP084166">
    <property type="protein sequence ID" value="UJG39789.1"/>
    <property type="molecule type" value="Genomic_DNA"/>
</dbReference>
<evidence type="ECO:0000256" key="1">
    <source>
        <dbReference type="SAM" id="Phobius"/>
    </source>
</evidence>
<feature type="transmembrane region" description="Helical" evidence="1">
    <location>
        <begin position="6"/>
        <end position="23"/>
    </location>
</feature>
<keyword evidence="1" id="KW-0472">Membrane</keyword>
<name>A0A9Y1BIQ7_9ARCH</name>
<evidence type="ECO:0000313" key="2">
    <source>
        <dbReference type="EMBL" id="UJG39789.1"/>
    </source>
</evidence>
<dbReference type="AlphaFoldDB" id="A0A9Y1BIQ7"/>
<keyword evidence="1" id="KW-1133">Transmembrane helix</keyword>
<organism evidence="2">
    <name type="scientific">Candidatus Heimdallarchaeum aukensis</name>
    <dbReference type="NCBI Taxonomy" id="2876573"/>
    <lineage>
        <taxon>Archaea</taxon>
        <taxon>Promethearchaeati</taxon>
        <taxon>Candidatus Heimdallarchaeota</taxon>
        <taxon>Candidatus Heimdallarchaeia (ex Rinke et al. 2021) (nom. nud.)</taxon>
        <taxon>Candidatus Heimdallarchaeales</taxon>
        <taxon>Candidatus Heimdallarchaeaceae</taxon>
        <taxon>Candidatus Heimdallarchaeum</taxon>
    </lineage>
</organism>
<proteinExistence type="predicted"/>
<accession>A0A9Y1BIQ7</accession>
<dbReference type="Proteomes" id="UP001201020">
    <property type="component" value="Chromosome"/>
</dbReference>
<gene>
    <name evidence="2" type="ORF">K9W45_07950</name>
</gene>
<sequence>MKKLLSVKLVGMITIILFFFIALETRMYVYGQNYNIKSINETPSFVTPETNVTITIEAYSSEDISYIRLFFCQLSPDFICDTNPVLMEQNGDIFSGNYYVTQEAGSTIGYHFIVYYENGTNILLPNSLDFLGLDNIVQPTTDSYYIKIDVNEPTAEKTPVCLGTSLLALFVVPILRKKFT</sequence>